<feature type="compositionally biased region" description="Polar residues" evidence="1">
    <location>
        <begin position="317"/>
        <end position="328"/>
    </location>
</feature>
<evidence type="ECO:0000313" key="2">
    <source>
        <dbReference type="EMBL" id="CAD2202869.1"/>
    </source>
</evidence>
<reference evidence="2 3" key="1">
    <citation type="submission" date="2020-08" db="EMBL/GenBank/DDBJ databases">
        <authorList>
            <person name="Koutsovoulos G."/>
            <person name="Danchin GJ E."/>
        </authorList>
    </citation>
    <scope>NUCLEOTIDE SEQUENCE [LARGE SCALE GENOMIC DNA]</scope>
</reference>
<dbReference type="AlphaFoldDB" id="A0A6V7XU34"/>
<feature type="region of interest" description="Disordered" evidence="1">
    <location>
        <begin position="284"/>
        <end position="328"/>
    </location>
</feature>
<comment type="caution">
    <text evidence="2">The sequence shown here is derived from an EMBL/GenBank/DDBJ whole genome shotgun (WGS) entry which is preliminary data.</text>
</comment>
<evidence type="ECO:0000313" key="3">
    <source>
        <dbReference type="Proteomes" id="UP000580250"/>
    </source>
</evidence>
<dbReference type="EMBL" id="CAJEWN010002271">
    <property type="protein sequence ID" value="CAD2202869.1"/>
    <property type="molecule type" value="Genomic_DNA"/>
</dbReference>
<proteinExistence type="predicted"/>
<name>A0A6V7XU34_MELEN</name>
<evidence type="ECO:0000256" key="1">
    <source>
        <dbReference type="SAM" id="MobiDB-lite"/>
    </source>
</evidence>
<gene>
    <name evidence="2" type="ORF">MENT_LOCUS56523</name>
</gene>
<feature type="compositionally biased region" description="Low complexity" evidence="1">
    <location>
        <begin position="290"/>
        <end position="313"/>
    </location>
</feature>
<organism evidence="2 3">
    <name type="scientific">Meloidogyne enterolobii</name>
    <name type="common">Root-knot nematode worm</name>
    <name type="synonym">Meloidogyne mayaguensis</name>
    <dbReference type="NCBI Taxonomy" id="390850"/>
    <lineage>
        <taxon>Eukaryota</taxon>
        <taxon>Metazoa</taxon>
        <taxon>Ecdysozoa</taxon>
        <taxon>Nematoda</taxon>
        <taxon>Chromadorea</taxon>
        <taxon>Rhabditida</taxon>
        <taxon>Tylenchina</taxon>
        <taxon>Tylenchomorpha</taxon>
        <taxon>Tylenchoidea</taxon>
        <taxon>Meloidogynidae</taxon>
        <taxon>Meloidogyninae</taxon>
        <taxon>Meloidogyne</taxon>
    </lineage>
</organism>
<protein>
    <submittedName>
        <fullName evidence="2">Uncharacterized protein</fullName>
    </submittedName>
</protein>
<accession>A0A6V7XU34</accession>
<dbReference type="Proteomes" id="UP000580250">
    <property type="component" value="Unassembled WGS sequence"/>
</dbReference>
<sequence length="360" mass="40869">MDIYGNIIEKVNVICTSAIYENGTNFYEINPGTNARNPSCILVNNSAQKVKQYAEQNLKGNCSYSSNFQENETIKIGGIFGPNSNWNEVNINNYERNDYTKNYKQKKIYKLLCARNNGGKCVAALADEINYEFDLNVITERTAEKYVKHNCTKINFENKETNVDKKRKGIDEQNTSLTNKKGKGLNNIAHDMNKVTNPRYLGHLIDQRKLKEASLSNNHPEINLMNSSVMAKAGKNQEINHETNIKVNDDFFDGLDEYFKETMGINIDNYVTHAKAHNIEESRDYDPHSIAESQSSSNSISNGSSNMTNMTSESDNESSTNVKSKNINKNIMETDEMLDDDLKFGWNDDEPQNLGKFQIV</sequence>